<dbReference type="PROSITE" id="PS51914">
    <property type="entry name" value="MRH"/>
    <property type="match status" value="1"/>
</dbReference>
<evidence type="ECO:0000256" key="1">
    <source>
        <dbReference type="ARBA" id="ARBA00004308"/>
    </source>
</evidence>
<feature type="domain" description="MRH" evidence="8">
    <location>
        <begin position="35"/>
        <end position="166"/>
    </location>
</feature>
<keyword evidence="7" id="KW-1015">Disulfide bond</keyword>
<dbReference type="GO" id="GO:0010008">
    <property type="term" value="C:endosome membrane"/>
    <property type="evidence" value="ECO:0007669"/>
    <property type="project" value="UniProtKB-SubCell"/>
</dbReference>
<evidence type="ECO:0000256" key="6">
    <source>
        <dbReference type="ARBA" id="ARBA00023136"/>
    </source>
</evidence>
<evidence type="ECO:0000313" key="10">
    <source>
        <dbReference type="Proteomes" id="UP000663838"/>
    </source>
</evidence>
<comment type="caution">
    <text evidence="9">The sequence shown here is derived from an EMBL/GenBank/DDBJ whole genome shotgun (WGS) entry which is preliminary data.</text>
</comment>
<proteinExistence type="predicted"/>
<sequence>MNTVPPMKLTPPLFDVGCGFVVLTLHASINELTKNDCTYQDGRFGTINLSQVGLKHGTPAFRHIRQDDYFYSYNPCYPFSEEPTCINVAMCQTFKDESVSYVLGFNSIVTWSISVDGQATLVYSAIDRQAIVNLVCSPDLDQLIVNGEYERKHYNLTLLSKCACWNQC</sequence>
<evidence type="ECO:0000256" key="3">
    <source>
        <dbReference type="ARBA" id="ARBA00022692"/>
    </source>
</evidence>
<protein>
    <recommendedName>
        <fullName evidence="8">MRH domain-containing protein</fullName>
    </recommendedName>
</protein>
<dbReference type="PANTHER" id="PTHR15071">
    <property type="entry name" value="MANNOSE-6-PHOSPHATE RECEPTOR FAMILY MEMBER"/>
    <property type="match status" value="1"/>
</dbReference>
<evidence type="ECO:0000256" key="2">
    <source>
        <dbReference type="ARBA" id="ARBA00022448"/>
    </source>
</evidence>
<dbReference type="SUPFAM" id="SSF50911">
    <property type="entry name" value="Mannose 6-phosphate receptor domain"/>
    <property type="match status" value="1"/>
</dbReference>
<gene>
    <name evidence="9" type="ORF">TOA249_LOCUS17664</name>
</gene>
<reference evidence="9" key="1">
    <citation type="submission" date="2021-02" db="EMBL/GenBank/DDBJ databases">
        <authorList>
            <person name="Nowell W R."/>
        </authorList>
    </citation>
    <scope>NUCLEOTIDE SEQUENCE</scope>
</reference>
<keyword evidence="6" id="KW-0472">Membrane</keyword>
<name>A0A821J9A1_9BILA</name>
<accession>A0A821J9A1</accession>
<keyword evidence="3" id="KW-0812">Transmembrane</keyword>
<comment type="subcellular location">
    <subcellularLocation>
        <location evidence="1">Endomembrane system</location>
    </subcellularLocation>
</comment>
<dbReference type="InterPro" id="IPR044865">
    <property type="entry name" value="MRH_dom"/>
</dbReference>
<evidence type="ECO:0000256" key="5">
    <source>
        <dbReference type="ARBA" id="ARBA00022989"/>
    </source>
</evidence>
<keyword evidence="2" id="KW-0813">Transport</keyword>
<evidence type="ECO:0000256" key="4">
    <source>
        <dbReference type="ARBA" id="ARBA00022729"/>
    </source>
</evidence>
<organism evidence="9 10">
    <name type="scientific">Rotaria socialis</name>
    <dbReference type="NCBI Taxonomy" id="392032"/>
    <lineage>
        <taxon>Eukaryota</taxon>
        <taxon>Metazoa</taxon>
        <taxon>Spiralia</taxon>
        <taxon>Gnathifera</taxon>
        <taxon>Rotifera</taxon>
        <taxon>Eurotatoria</taxon>
        <taxon>Bdelloidea</taxon>
        <taxon>Philodinida</taxon>
        <taxon>Philodinidae</taxon>
        <taxon>Rotaria</taxon>
    </lineage>
</organism>
<keyword evidence="5" id="KW-1133">Transmembrane helix</keyword>
<evidence type="ECO:0000256" key="7">
    <source>
        <dbReference type="ARBA" id="ARBA00023157"/>
    </source>
</evidence>
<dbReference type="AlphaFoldDB" id="A0A821J9A1"/>
<keyword evidence="4" id="KW-0732">Signal</keyword>
<dbReference type="EMBL" id="CAJOBS010001270">
    <property type="protein sequence ID" value="CAF4711095.1"/>
    <property type="molecule type" value="Genomic_DNA"/>
</dbReference>
<dbReference type="InterPro" id="IPR009011">
    <property type="entry name" value="Man6P_isomerase_rcpt-bd_dom_sf"/>
</dbReference>
<dbReference type="GO" id="GO:0000139">
    <property type="term" value="C:Golgi membrane"/>
    <property type="evidence" value="ECO:0007669"/>
    <property type="project" value="UniProtKB-SubCell"/>
</dbReference>
<evidence type="ECO:0000313" key="9">
    <source>
        <dbReference type="EMBL" id="CAF4711095.1"/>
    </source>
</evidence>
<dbReference type="Proteomes" id="UP000663838">
    <property type="component" value="Unassembled WGS sequence"/>
</dbReference>
<evidence type="ECO:0000259" key="8">
    <source>
        <dbReference type="PROSITE" id="PS51914"/>
    </source>
</evidence>
<dbReference type="GO" id="GO:0005802">
    <property type="term" value="C:trans-Golgi network"/>
    <property type="evidence" value="ECO:0007669"/>
    <property type="project" value="TreeGrafter"/>
</dbReference>
<dbReference type="PANTHER" id="PTHR15071:SF0">
    <property type="entry name" value="MANNOSE 6-PHOSPHATE RECEPTOR-LIKE PROTEIN 1"/>
    <property type="match status" value="1"/>
</dbReference>
<dbReference type="Gene3D" id="2.70.130.10">
    <property type="entry name" value="Mannose-6-phosphate receptor binding domain"/>
    <property type="match status" value="1"/>
</dbReference>